<dbReference type="KEGG" id="tvo:TVG1219926"/>
<evidence type="ECO:0000313" key="1">
    <source>
        <dbReference type="EMBL" id="BAB60332.1"/>
    </source>
</evidence>
<dbReference type="GeneID" id="1441305"/>
<dbReference type="EMBL" id="BA000011">
    <property type="protein sequence ID" value="BAB60332.1"/>
    <property type="molecule type" value="Genomic_DNA"/>
</dbReference>
<dbReference type="eggNOG" id="arCOG07371">
    <property type="taxonomic scope" value="Archaea"/>
</dbReference>
<name>Q979H1_THEVO</name>
<gene>
    <name evidence="1" type="ORF">TVG1219926</name>
</gene>
<dbReference type="OrthoDB" id="55880at2157"/>
<dbReference type="Proteomes" id="UP000001017">
    <property type="component" value="Chromosome"/>
</dbReference>
<dbReference type="AlphaFoldDB" id="Q979H1"/>
<organism evidence="1 2">
    <name type="scientific">Thermoplasma volcanium (strain ATCC 51530 / DSM 4299 / JCM 9571 / NBRC 15438 / GSS1)</name>
    <dbReference type="NCBI Taxonomy" id="273116"/>
    <lineage>
        <taxon>Archaea</taxon>
        <taxon>Methanobacteriati</taxon>
        <taxon>Thermoplasmatota</taxon>
        <taxon>Thermoplasmata</taxon>
        <taxon>Thermoplasmatales</taxon>
        <taxon>Thermoplasmataceae</taxon>
        <taxon>Thermoplasma</taxon>
    </lineage>
</organism>
<reference evidence="1 2" key="2">
    <citation type="journal article" date="2000" name="Proc. Natl. Acad. Sci. U.S.A.">
        <title>Archaeal adaptation to higher temperatures revealed by genomic sequence of Thermoplasma volcanium.</title>
        <authorList>
            <person name="Kawashima T."/>
            <person name="Amano N."/>
            <person name="Koike H."/>
            <person name="Makino S."/>
            <person name="Higuchi S."/>
            <person name="Kawashima-Ohya Y."/>
            <person name="Watanabe K."/>
            <person name="Yamazaki M."/>
            <person name="Kanehori K."/>
            <person name="Kawamoto T."/>
            <person name="Nunoshiba T."/>
            <person name="Yamamoto Y."/>
            <person name="Aramaki H."/>
            <person name="Makino K."/>
            <person name="Suzuki M."/>
        </authorList>
    </citation>
    <scope>NUCLEOTIDE SEQUENCE [LARGE SCALE GENOMIC DNA]</scope>
    <source>
        <strain evidence="2">ATCC 51530 / DSM 4299 / JCM 9571 / NBRC 15438 / GSS1</strain>
    </source>
</reference>
<keyword evidence="2" id="KW-1185">Reference proteome</keyword>
<dbReference type="RefSeq" id="WP_010917423.1">
    <property type="nucleotide sequence ID" value="NC_002689.2"/>
</dbReference>
<reference evidence="1 2" key="1">
    <citation type="journal article" date="1999" name="Proc. Jpn. Acad.">
        <title>Determination of the complete genomic DNA sequence of Thermoplasma volvanium GSS1.</title>
        <authorList>
            <person name="Kawashima T."/>
            <person name="Yamamoto Y."/>
            <person name="Aramaki H."/>
            <person name="Nunoshiba T."/>
            <person name="Kawamoto T."/>
            <person name="Watanabe K."/>
            <person name="Yamazaki M."/>
            <person name="Kanehori K."/>
            <person name="Amano N."/>
            <person name="Ohya Y."/>
            <person name="Makino K."/>
            <person name="Suzuki M."/>
        </authorList>
    </citation>
    <scope>NUCLEOTIDE SEQUENCE [LARGE SCALE GENOMIC DNA]</scope>
    <source>
        <strain evidence="2">ATCC 51530 / DSM 4299 / JCM 9571 / NBRC 15438 / GSS1</strain>
    </source>
</reference>
<proteinExistence type="predicted"/>
<dbReference type="STRING" id="273116.gene:9381991"/>
<protein>
    <submittedName>
        <fullName evidence="1">TVG1219926 protein</fullName>
    </submittedName>
</protein>
<sequence length="131" mass="15427">MPERAVEMVRREGDRYFVRLSVETAVYTSLEGKPDEFLLLTIVGSYDPKLKMLKQKINEKAICRTSTFKDSRGFDHPSVIIPAEIVREYKIEEGEYLELLIEHIVKEDKIAAIYPNLEVLQSYPYWWRKIT</sequence>
<dbReference type="PaxDb" id="273116-14325428"/>
<accession>Q979H1</accession>
<dbReference type="HOGENOM" id="CLU_1922920_0_0_2"/>
<evidence type="ECO:0000313" key="2">
    <source>
        <dbReference type="Proteomes" id="UP000001017"/>
    </source>
</evidence>